<feature type="domain" description="Reverse transcriptase" evidence="1">
    <location>
        <begin position="117"/>
        <end position="374"/>
    </location>
</feature>
<dbReference type="Pfam" id="PF00078">
    <property type="entry name" value="RVT_1"/>
    <property type="match status" value="1"/>
</dbReference>
<evidence type="ECO:0000313" key="2">
    <source>
        <dbReference type="EMBL" id="RHJ74608.1"/>
    </source>
</evidence>
<accession>A0A415DEV9</accession>
<evidence type="ECO:0000259" key="1">
    <source>
        <dbReference type="PROSITE" id="PS50878"/>
    </source>
</evidence>
<dbReference type="EMBL" id="QRMN01000038">
    <property type="protein sequence ID" value="RHJ74608.1"/>
    <property type="molecule type" value="Genomic_DNA"/>
</dbReference>
<proteinExistence type="predicted"/>
<dbReference type="AlphaFoldDB" id="A0A415DEV9"/>
<name>A0A415DEV9_PHOVU</name>
<comment type="caution">
    <text evidence="2">The sequence shown here is derived from an EMBL/GenBank/DDBJ whole genome shotgun (WGS) entry which is preliminary data.</text>
</comment>
<reference evidence="2 3" key="1">
    <citation type="submission" date="2018-08" db="EMBL/GenBank/DDBJ databases">
        <title>A genome reference for cultivated species of the human gut microbiota.</title>
        <authorList>
            <person name="Zou Y."/>
            <person name="Xue W."/>
            <person name="Luo G."/>
        </authorList>
    </citation>
    <scope>NUCLEOTIDE SEQUENCE [LARGE SCALE GENOMIC DNA]</scope>
    <source>
        <strain evidence="2 3">AM09-18</strain>
    </source>
</reference>
<dbReference type="InterPro" id="IPR000477">
    <property type="entry name" value="RT_dom"/>
</dbReference>
<dbReference type="PROSITE" id="PS50878">
    <property type="entry name" value="RT_POL"/>
    <property type="match status" value="1"/>
</dbReference>
<organism evidence="2 3">
    <name type="scientific">Phocaeicola vulgatus</name>
    <name type="common">Bacteroides vulgatus</name>
    <dbReference type="NCBI Taxonomy" id="821"/>
    <lineage>
        <taxon>Bacteria</taxon>
        <taxon>Pseudomonadati</taxon>
        <taxon>Bacteroidota</taxon>
        <taxon>Bacteroidia</taxon>
        <taxon>Bacteroidales</taxon>
        <taxon>Bacteroidaceae</taxon>
        <taxon>Phocaeicola</taxon>
    </lineage>
</organism>
<dbReference type="Proteomes" id="UP000283958">
    <property type="component" value="Unassembled WGS sequence"/>
</dbReference>
<sequence length="736" mass="87253">MGMKKRKKIKLKYGKERVLFSDVLPYETPLTFSNRYFYRFVSKYKFYIEEECNQGKSYIFLKQKKKIDEGGLGFAHLLFGFSNTASLKQNSVFYPFQFNIAHKTGKSRILSIIHPLNQLQAVDFYDKYRYSILYLCSRSSFSLRKPVKVAQYFYYKDRLHAKLLGKKRESVELYFNEYENLKSYFSYQKYSNIYKFYEDYRYQRAEKKFKYLVKFDLQSCFDSIYTHSITWAVGGGRNSVKLIPGYKGSWLGDAFDDMMQSFNARETNGIVIGPEFSRIFAEIILQNIDEKVEHELNNKNLIHKVDYECYRYVDDYFLFYNNKKDEQIIIECFTKWLSEYKLCISPSKTIEYERPFITNVTKAKLRINMLVQTLTKQKIWEHDEINLPAEDILDDVDDISNTTIEDQVVEADNNIDLTKVLSSKLSLYADPNYTIADFKSIISETDVSYNDVVNYTLEILGRRVDRFLTNFDAGYKALCTSKFKDSDEKEKAIKIRMTAQKQLVSYLSAIIDIAFFMYNANRQINTTLKVQKLLNSIVIYIRSDYRQKKEKYIRFDDYYRNNILKKIQDELCLILKTTGAYNNAMHESIYLLVIAKSLGTRYLFSSDILKQYIKNSINKYNMFICQVLLYYYGNHEAYKDLKVDLIKEILDIYKSVPITERNRNAELSIMTADFMTCPYLCKSDKILFLKEMDIKDLKIQESIINFAEQNKYIFTKWTKFDLNKELQAKISQEVYS</sequence>
<dbReference type="CDD" id="cd01646">
    <property type="entry name" value="RT_Bac_retron_I"/>
    <property type="match status" value="1"/>
</dbReference>
<gene>
    <name evidence="2" type="ORF">DW105_14785</name>
</gene>
<protein>
    <submittedName>
        <fullName evidence="2">RNA-dependent DNA polymerase</fullName>
    </submittedName>
</protein>
<evidence type="ECO:0000313" key="3">
    <source>
        <dbReference type="Proteomes" id="UP000283958"/>
    </source>
</evidence>
<dbReference type="NCBIfam" id="NF041748">
    <property type="entry name" value="Drt3b"/>
    <property type="match status" value="1"/>
</dbReference>